<proteinExistence type="predicted"/>
<comment type="caution">
    <text evidence="1">The sequence shown here is derived from an EMBL/GenBank/DDBJ whole genome shotgun (WGS) entry which is preliminary data.</text>
</comment>
<evidence type="ECO:0000313" key="2">
    <source>
        <dbReference type="Proteomes" id="UP000583556"/>
    </source>
</evidence>
<protein>
    <submittedName>
        <fullName evidence="1">Uncharacterized protein</fullName>
    </submittedName>
</protein>
<evidence type="ECO:0000313" key="1">
    <source>
        <dbReference type="EMBL" id="NML96311.1"/>
    </source>
</evidence>
<organism evidence="1 2">
    <name type="scientific">Novosphingobium olei</name>
    <dbReference type="NCBI Taxonomy" id="2728851"/>
    <lineage>
        <taxon>Bacteria</taxon>
        <taxon>Pseudomonadati</taxon>
        <taxon>Pseudomonadota</taxon>
        <taxon>Alphaproteobacteria</taxon>
        <taxon>Sphingomonadales</taxon>
        <taxon>Sphingomonadaceae</taxon>
        <taxon>Novosphingobium</taxon>
    </lineage>
</organism>
<dbReference type="EMBL" id="JABBGM010000030">
    <property type="protein sequence ID" value="NML96311.1"/>
    <property type="molecule type" value="Genomic_DNA"/>
</dbReference>
<reference evidence="1 2" key="1">
    <citation type="submission" date="2020-04" db="EMBL/GenBank/DDBJ databases">
        <title>Novosphingobium sp. TW-4 isolated from soil.</title>
        <authorList>
            <person name="Dahal R.H."/>
            <person name="Chaudhary D.K."/>
        </authorList>
    </citation>
    <scope>NUCLEOTIDE SEQUENCE [LARGE SCALE GENOMIC DNA]</scope>
    <source>
        <strain evidence="1 2">TW-4</strain>
    </source>
</reference>
<sequence>MMAHNLMHTNAHAREYFRKVYNEIARRFEIQFIDDEFFFERYASVEHVCKTILRCFKSAMKSPPHRTRQLVKATDMVIQLQALLEAMRINGSAWREIRVISFHPTADDVVERVAKGSGPQASTMLAIFSVPSIRADVGFASLQQHETFALNAKDITSTVTFMQERSLLCPKEASILLDHASRSPSLHGEM</sequence>
<gene>
    <name evidence="1" type="ORF">HHL27_21960</name>
</gene>
<name>A0A7Y0BTK4_9SPHN</name>
<dbReference type="AlphaFoldDB" id="A0A7Y0BTK4"/>
<dbReference type="Proteomes" id="UP000583556">
    <property type="component" value="Unassembled WGS sequence"/>
</dbReference>
<accession>A0A7Y0BTK4</accession>
<keyword evidence="2" id="KW-1185">Reference proteome</keyword>